<evidence type="ECO:0000313" key="2">
    <source>
        <dbReference type="Proteomes" id="UP001178148"/>
    </source>
</evidence>
<accession>A0AA90NMC2</accession>
<protein>
    <submittedName>
        <fullName evidence="1">Uncharacterized protein</fullName>
    </submittedName>
</protein>
<dbReference type="EMBL" id="JASXSV010000010">
    <property type="protein sequence ID" value="MDP0589187.1"/>
    <property type="molecule type" value="Genomic_DNA"/>
</dbReference>
<organism evidence="1 2">
    <name type="scientific">Candidatus Endonucleibacter bathymodioli</name>
    <dbReference type="NCBI Taxonomy" id="539814"/>
    <lineage>
        <taxon>Bacteria</taxon>
        <taxon>Pseudomonadati</taxon>
        <taxon>Pseudomonadota</taxon>
        <taxon>Gammaproteobacteria</taxon>
        <taxon>Oceanospirillales</taxon>
        <taxon>Endozoicomonadaceae</taxon>
        <taxon>Candidatus Endonucleibacter</taxon>
    </lineage>
</organism>
<sequence>MKQIKINVGKRGDHDSDNFVTDHSELRTVLERLKKKGLNPMQMCQKLIEHDVLSPSPDGWNYDLVVEQCKKLEVGLT</sequence>
<comment type="caution">
    <text evidence="1">The sequence shown here is derived from an EMBL/GenBank/DDBJ whole genome shotgun (WGS) entry which is preliminary data.</text>
</comment>
<name>A0AA90NMC2_9GAMM</name>
<keyword evidence="2" id="KW-1185">Reference proteome</keyword>
<dbReference type="Proteomes" id="UP001178148">
    <property type="component" value="Unassembled WGS sequence"/>
</dbReference>
<evidence type="ECO:0000313" key="1">
    <source>
        <dbReference type="EMBL" id="MDP0589187.1"/>
    </source>
</evidence>
<reference evidence="1 2" key="1">
    <citation type="journal article" date="2023" name="bioRxiv">
        <title>An intranuclear bacterial parasite of deep-sea mussels expresses apoptosis inhibitors acquired from its host.</title>
        <authorList>
            <person name="Gonzalez Porras M.A."/>
            <person name="Assie A."/>
            <person name="Tietjen M."/>
            <person name="Violette M."/>
            <person name="Kleiner M."/>
            <person name="Gruber-Vodicka H."/>
            <person name="Dubilier N."/>
            <person name="Leisch N."/>
        </authorList>
    </citation>
    <scope>NUCLEOTIDE SEQUENCE [LARGE SCALE GENOMIC DNA]</scope>
    <source>
        <strain evidence="1">IAP13</strain>
    </source>
</reference>
<dbReference type="AlphaFoldDB" id="A0AA90NMC2"/>
<proteinExistence type="predicted"/>
<gene>
    <name evidence="1" type="ORF">QS748_08345</name>
</gene>